<dbReference type="Pfam" id="PF00550">
    <property type="entry name" value="PP-binding"/>
    <property type="match status" value="1"/>
</dbReference>
<protein>
    <submittedName>
        <fullName evidence="5">Non-ribosomal peptide synthetase</fullName>
    </submittedName>
</protein>
<dbReference type="Pfam" id="PF00501">
    <property type="entry name" value="AMP-binding"/>
    <property type="match status" value="1"/>
</dbReference>
<dbReference type="Pfam" id="PF13193">
    <property type="entry name" value="AMP-binding_C"/>
    <property type="match status" value="1"/>
</dbReference>
<dbReference type="InterPro" id="IPR010071">
    <property type="entry name" value="AA_adenyl_dom"/>
</dbReference>
<dbReference type="RefSeq" id="WP_192037638.1">
    <property type="nucleotide sequence ID" value="NZ_JACYWE010000001.1"/>
</dbReference>
<evidence type="ECO:0000256" key="1">
    <source>
        <dbReference type="ARBA" id="ARBA00022450"/>
    </source>
</evidence>
<dbReference type="PANTHER" id="PTHR45527">
    <property type="entry name" value="NONRIBOSOMAL PEPTIDE SYNTHETASE"/>
    <property type="match status" value="1"/>
</dbReference>
<comment type="caution">
    <text evidence="5">The sequence shown here is derived from an EMBL/GenBank/DDBJ whole genome shotgun (WGS) entry which is preliminary data.</text>
</comment>
<keyword evidence="2" id="KW-0597">Phosphoprotein</keyword>
<dbReference type="InterPro" id="IPR020806">
    <property type="entry name" value="PKS_PP-bd"/>
</dbReference>
<dbReference type="InterPro" id="IPR000873">
    <property type="entry name" value="AMP-dep_synth/lig_dom"/>
</dbReference>
<keyword evidence="6" id="KW-1185">Reference proteome</keyword>
<dbReference type="SUPFAM" id="SSF47336">
    <property type="entry name" value="ACP-like"/>
    <property type="match status" value="1"/>
</dbReference>
<dbReference type="InterPro" id="IPR006162">
    <property type="entry name" value="Ppantetheine_attach_site"/>
</dbReference>
<dbReference type="GO" id="GO:0044550">
    <property type="term" value="P:secondary metabolite biosynthetic process"/>
    <property type="evidence" value="ECO:0007669"/>
    <property type="project" value="TreeGrafter"/>
</dbReference>
<name>A0A927JB38_9ACTN</name>
<dbReference type="SUPFAM" id="SSF56801">
    <property type="entry name" value="Acetyl-CoA synthetase-like"/>
    <property type="match status" value="1"/>
</dbReference>
<reference evidence="5" key="1">
    <citation type="submission" date="2020-09" db="EMBL/GenBank/DDBJ databases">
        <title>Hoyosella lacisalsi sp. nov., a halotolerant actinobacterium isolated from soil of Lake Gudzhirganskoe.</title>
        <authorList>
            <person name="Yang Q."/>
            <person name="Guo P.Y."/>
            <person name="Liu S.W."/>
            <person name="Li F.N."/>
            <person name="Sun C.H."/>
        </authorList>
    </citation>
    <scope>NUCLEOTIDE SEQUENCE</scope>
    <source>
        <strain evidence="5">G463</strain>
    </source>
</reference>
<dbReference type="PROSITE" id="PS00012">
    <property type="entry name" value="PHOSPHOPANTETHEINE"/>
    <property type="match status" value="1"/>
</dbReference>
<accession>A0A927JB38</accession>
<dbReference type="CDD" id="cd05930">
    <property type="entry name" value="A_NRPS"/>
    <property type="match status" value="1"/>
</dbReference>
<feature type="region of interest" description="Disordered" evidence="3">
    <location>
        <begin position="1"/>
        <end position="20"/>
    </location>
</feature>
<dbReference type="Proteomes" id="UP000642993">
    <property type="component" value="Unassembled WGS sequence"/>
</dbReference>
<dbReference type="InterPro" id="IPR045851">
    <property type="entry name" value="AMP-bd_C_sf"/>
</dbReference>
<dbReference type="PROSITE" id="PS00455">
    <property type="entry name" value="AMP_BINDING"/>
    <property type="match status" value="1"/>
</dbReference>
<organism evidence="5 6">
    <name type="scientific">Lolliginicoccus lacisalsi</name>
    <dbReference type="NCBI Taxonomy" id="2742202"/>
    <lineage>
        <taxon>Bacteria</taxon>
        <taxon>Bacillati</taxon>
        <taxon>Actinomycetota</taxon>
        <taxon>Actinomycetes</taxon>
        <taxon>Mycobacteriales</taxon>
        <taxon>Hoyosellaceae</taxon>
        <taxon>Lolliginicoccus</taxon>
    </lineage>
</organism>
<dbReference type="Gene3D" id="3.30.300.30">
    <property type="match status" value="1"/>
</dbReference>
<dbReference type="Gene3D" id="3.40.50.1820">
    <property type="entry name" value="alpha/beta hydrolase"/>
    <property type="match status" value="1"/>
</dbReference>
<dbReference type="InterPro" id="IPR025110">
    <property type="entry name" value="AMP-bd_C"/>
</dbReference>
<dbReference type="AlphaFoldDB" id="A0A927JB38"/>
<dbReference type="GO" id="GO:0043041">
    <property type="term" value="P:amino acid activation for nonribosomal peptide biosynthetic process"/>
    <property type="evidence" value="ECO:0007669"/>
    <property type="project" value="TreeGrafter"/>
</dbReference>
<dbReference type="GO" id="GO:0031177">
    <property type="term" value="F:phosphopantetheine binding"/>
    <property type="evidence" value="ECO:0007669"/>
    <property type="project" value="InterPro"/>
</dbReference>
<dbReference type="NCBIfam" id="TIGR01733">
    <property type="entry name" value="AA-adenyl-dom"/>
    <property type="match status" value="1"/>
</dbReference>
<gene>
    <name evidence="5" type="ORF">HT102_01510</name>
</gene>
<dbReference type="FunFam" id="3.40.50.980:FF:000001">
    <property type="entry name" value="Non-ribosomal peptide synthetase"/>
    <property type="match status" value="1"/>
</dbReference>
<dbReference type="InterPro" id="IPR009081">
    <property type="entry name" value="PP-bd_ACP"/>
</dbReference>
<dbReference type="Gene3D" id="3.40.50.980">
    <property type="match status" value="2"/>
</dbReference>
<dbReference type="GO" id="GO:0005737">
    <property type="term" value="C:cytoplasm"/>
    <property type="evidence" value="ECO:0007669"/>
    <property type="project" value="TreeGrafter"/>
</dbReference>
<dbReference type="PROSITE" id="PS50075">
    <property type="entry name" value="CARRIER"/>
    <property type="match status" value="1"/>
</dbReference>
<dbReference type="InterPro" id="IPR020845">
    <property type="entry name" value="AMP-binding_CS"/>
</dbReference>
<feature type="domain" description="Carrier" evidence="4">
    <location>
        <begin position="532"/>
        <end position="607"/>
    </location>
</feature>
<evidence type="ECO:0000256" key="2">
    <source>
        <dbReference type="ARBA" id="ARBA00022553"/>
    </source>
</evidence>
<dbReference type="InterPro" id="IPR036736">
    <property type="entry name" value="ACP-like_sf"/>
</dbReference>
<dbReference type="SMART" id="SM00823">
    <property type="entry name" value="PKS_PP"/>
    <property type="match status" value="1"/>
</dbReference>
<evidence type="ECO:0000313" key="5">
    <source>
        <dbReference type="EMBL" id="MBD8505167.1"/>
    </source>
</evidence>
<sequence length="628" mass="67173">MTDRRASLHSAAQVWAHPSPPAPRAGVAGRVALRASEQPRALAICGGGESLDYQNLVAQSLALAGRLRNAGVREQDLVALCLPRSVDLVVGALGILASGAAYVALDPSQPDARLQYMLENSGASILVAHQAVGRRLRADHVLAPRVPPGDAGNEEESAAQGPAAPASLAYVVYTSGSTGNPKGVLVEQDGLLNLADWHARAFSQSVTDRSTLLMNPGFDVSANEIWPTLLSGGSLHVADEAIKNDPPRLRDWLVAEAITQGFVAAPLAEELIALDWPRSTALRYLHTGGDVLHHRPRPGLPFALVNNYGLCEVTVTACSGIVEAPCEGQPDLPPIGRAIDNSYLRVIDEGGQPVADGVAGELLVCGACVARGYLNLPEQTAQRFITDPLDPSVRAFRTGDRARVGADGSVEFINRADEQVQVRGHRVEPGEIVHALNDYPQLRNSVVVPAQGPGGVRLCAFVIGEPGERIDITALRAHASSRLPDHMLPSLIVQVDDLPTTAHGKVDKSALVELAVSFARSRRNPHRLALVEPRNEQERVLADLVAELLWLPEVSVDENFFLLGGHSLLGAQLIGRISEIFEVEMTMLALFDNPTVESMAIEVERLIIEQIDGMPPEALLSDAEAREQ</sequence>
<proteinExistence type="predicted"/>
<dbReference type="InterPro" id="IPR029058">
    <property type="entry name" value="AB_hydrolase_fold"/>
</dbReference>
<keyword evidence="1" id="KW-0596">Phosphopantetheine</keyword>
<dbReference type="PANTHER" id="PTHR45527:SF1">
    <property type="entry name" value="FATTY ACID SYNTHASE"/>
    <property type="match status" value="1"/>
</dbReference>
<evidence type="ECO:0000256" key="3">
    <source>
        <dbReference type="SAM" id="MobiDB-lite"/>
    </source>
</evidence>
<dbReference type="EMBL" id="JACYWE010000001">
    <property type="protein sequence ID" value="MBD8505167.1"/>
    <property type="molecule type" value="Genomic_DNA"/>
</dbReference>
<dbReference type="Gene3D" id="2.30.38.10">
    <property type="entry name" value="Luciferase, Domain 3"/>
    <property type="match status" value="1"/>
</dbReference>
<evidence type="ECO:0000313" key="6">
    <source>
        <dbReference type="Proteomes" id="UP000642993"/>
    </source>
</evidence>
<evidence type="ECO:0000259" key="4">
    <source>
        <dbReference type="PROSITE" id="PS50075"/>
    </source>
</evidence>